<keyword evidence="2" id="KW-1185">Reference proteome</keyword>
<name>A0A3P6QI04_CYLGO</name>
<protein>
    <recommendedName>
        <fullName evidence="3">Protein kinase domain-containing protein</fullName>
    </recommendedName>
</protein>
<dbReference type="Gene3D" id="1.10.510.10">
    <property type="entry name" value="Transferase(Phosphotransferase) domain 1"/>
    <property type="match status" value="1"/>
</dbReference>
<dbReference type="EMBL" id="UYRV01000708">
    <property type="protein sequence ID" value="VDK45307.1"/>
    <property type="molecule type" value="Genomic_DNA"/>
</dbReference>
<dbReference type="Proteomes" id="UP000271889">
    <property type="component" value="Unassembled WGS sequence"/>
</dbReference>
<dbReference type="SUPFAM" id="SSF56112">
    <property type="entry name" value="Protein kinase-like (PK-like)"/>
    <property type="match status" value="1"/>
</dbReference>
<evidence type="ECO:0000313" key="1">
    <source>
        <dbReference type="EMBL" id="VDK45307.1"/>
    </source>
</evidence>
<gene>
    <name evidence="1" type="ORF">CGOC_LOCUS488</name>
</gene>
<dbReference type="AlphaFoldDB" id="A0A3P6QI04"/>
<evidence type="ECO:0000313" key="2">
    <source>
        <dbReference type="Proteomes" id="UP000271889"/>
    </source>
</evidence>
<organism evidence="1 2">
    <name type="scientific">Cylicostephanus goldi</name>
    <name type="common">Nematode worm</name>
    <dbReference type="NCBI Taxonomy" id="71465"/>
    <lineage>
        <taxon>Eukaryota</taxon>
        <taxon>Metazoa</taxon>
        <taxon>Ecdysozoa</taxon>
        <taxon>Nematoda</taxon>
        <taxon>Chromadorea</taxon>
        <taxon>Rhabditida</taxon>
        <taxon>Rhabditina</taxon>
        <taxon>Rhabditomorpha</taxon>
        <taxon>Strongyloidea</taxon>
        <taxon>Strongylidae</taxon>
        <taxon>Cylicostephanus</taxon>
    </lineage>
</organism>
<proteinExistence type="predicted"/>
<evidence type="ECO:0008006" key="3">
    <source>
        <dbReference type="Google" id="ProtNLM"/>
    </source>
</evidence>
<dbReference type="OrthoDB" id="5874151at2759"/>
<sequence>MRYCSINTQERGEQGRMDDLWSLLYILVEMRGQLPWAFATAVASSRKQRNKLLIANRRREQPQGAIRFSVTVYIIQR</sequence>
<reference evidence="1 2" key="1">
    <citation type="submission" date="2018-11" db="EMBL/GenBank/DDBJ databases">
        <authorList>
            <consortium name="Pathogen Informatics"/>
        </authorList>
    </citation>
    <scope>NUCLEOTIDE SEQUENCE [LARGE SCALE GENOMIC DNA]</scope>
</reference>
<dbReference type="InterPro" id="IPR011009">
    <property type="entry name" value="Kinase-like_dom_sf"/>
</dbReference>
<accession>A0A3P6QI04</accession>